<reference evidence="2 3" key="1">
    <citation type="journal article" date="2019" name="ACS Chem. Biol.">
        <title>Identification and Mobilization of a Cryptic Antibiotic Biosynthesis Gene Locus from a Human-Pathogenic Nocardia Isolate.</title>
        <authorList>
            <person name="Herisse M."/>
            <person name="Ishida K."/>
            <person name="Porter J.L."/>
            <person name="Howden B."/>
            <person name="Hertweck C."/>
            <person name="Stinear T.P."/>
            <person name="Pidot S.J."/>
        </authorList>
    </citation>
    <scope>NUCLEOTIDE SEQUENCE [LARGE SCALE GENOMIC DNA]</scope>
    <source>
        <strain evidence="2 3">AUSMDU00024985</strain>
    </source>
</reference>
<dbReference type="RefSeq" id="WP_167462789.1">
    <property type="nucleotide sequence ID" value="NZ_CP046171.1"/>
</dbReference>
<dbReference type="SUPFAM" id="SSF50475">
    <property type="entry name" value="FMN-binding split barrel"/>
    <property type="match status" value="1"/>
</dbReference>
<sequence>MAETFEAIEADFVRFTQEIVWCTVTSVDGKGRPRSRILHPLWEVRDGRPIGWVATGKTPVKVRHLAVNPVVAFSYWSPAQHVVQGEAVATWVDEVAQKRRVWDLFLTTPPPVGYDLSMFAPDGPESPNFTLLRLDPERIQVLDGAGFPANFTPRIAVLGKS</sequence>
<dbReference type="EMBL" id="CP046171">
    <property type="protein sequence ID" value="QIS03725.1"/>
    <property type="molecule type" value="Genomic_DNA"/>
</dbReference>
<protein>
    <submittedName>
        <fullName evidence="2">Pyridoxamine 5'-phosphate oxidase family protein</fullName>
    </submittedName>
</protein>
<proteinExistence type="predicted"/>
<organism evidence="2 3">
    <name type="scientific">Nocardia brasiliensis</name>
    <dbReference type="NCBI Taxonomy" id="37326"/>
    <lineage>
        <taxon>Bacteria</taxon>
        <taxon>Bacillati</taxon>
        <taxon>Actinomycetota</taxon>
        <taxon>Actinomycetes</taxon>
        <taxon>Mycobacteriales</taxon>
        <taxon>Nocardiaceae</taxon>
        <taxon>Nocardia</taxon>
    </lineage>
</organism>
<dbReference type="Pfam" id="PF01243">
    <property type="entry name" value="PNPOx_N"/>
    <property type="match status" value="1"/>
</dbReference>
<name>A0A6G9XS46_NOCBR</name>
<dbReference type="Proteomes" id="UP000501705">
    <property type="component" value="Chromosome"/>
</dbReference>
<evidence type="ECO:0000313" key="3">
    <source>
        <dbReference type="Proteomes" id="UP000501705"/>
    </source>
</evidence>
<dbReference type="AlphaFoldDB" id="A0A6G9XS46"/>
<dbReference type="InterPro" id="IPR012349">
    <property type="entry name" value="Split_barrel_FMN-bd"/>
</dbReference>
<evidence type="ECO:0000259" key="1">
    <source>
        <dbReference type="Pfam" id="PF01243"/>
    </source>
</evidence>
<feature type="domain" description="Pyridoxamine 5'-phosphate oxidase N-terminal" evidence="1">
    <location>
        <begin position="11"/>
        <end position="141"/>
    </location>
</feature>
<dbReference type="PANTHER" id="PTHR34818:SF1">
    <property type="entry name" value="PROTEIN BLI-3"/>
    <property type="match status" value="1"/>
</dbReference>
<dbReference type="PANTHER" id="PTHR34818">
    <property type="entry name" value="PROTEIN BLI-3"/>
    <property type="match status" value="1"/>
</dbReference>
<dbReference type="Gene3D" id="2.30.110.10">
    <property type="entry name" value="Electron Transport, Fmn-binding Protein, Chain A"/>
    <property type="match status" value="1"/>
</dbReference>
<dbReference type="InterPro" id="IPR052917">
    <property type="entry name" value="Stress-Dev_Protein"/>
</dbReference>
<gene>
    <name evidence="2" type="ORF">F5X71_16605</name>
</gene>
<evidence type="ECO:0000313" key="2">
    <source>
        <dbReference type="EMBL" id="QIS03725.1"/>
    </source>
</evidence>
<accession>A0A6G9XS46</accession>
<dbReference type="InterPro" id="IPR011576">
    <property type="entry name" value="Pyridox_Oxase_N"/>
</dbReference>